<dbReference type="Pfam" id="PF02517">
    <property type="entry name" value="Rce1-like"/>
    <property type="match status" value="1"/>
</dbReference>
<proteinExistence type="predicted"/>
<feature type="domain" description="CAAX prenyl protease 2/Lysostaphin resistance protein A-like" evidence="2">
    <location>
        <begin position="146"/>
        <end position="240"/>
    </location>
</feature>
<keyword evidence="1" id="KW-0472">Membrane</keyword>
<dbReference type="PANTHER" id="PTHR39430:SF1">
    <property type="entry name" value="PROTEASE"/>
    <property type="match status" value="1"/>
</dbReference>
<keyword evidence="4" id="KW-1185">Reference proteome</keyword>
<reference evidence="3 4" key="1">
    <citation type="submission" date="2019-08" db="EMBL/GenBank/DDBJ databases">
        <authorList>
            <person name="Lei W."/>
        </authorList>
    </citation>
    <scope>NUCLEOTIDE SEQUENCE [LARGE SCALE GENOMIC DNA]</scope>
    <source>
        <strain evidence="3 4">CCUG 58627</strain>
    </source>
</reference>
<evidence type="ECO:0000256" key="1">
    <source>
        <dbReference type="SAM" id="Phobius"/>
    </source>
</evidence>
<dbReference type="AlphaFoldDB" id="A0A5C5ULJ6"/>
<keyword evidence="3" id="KW-0645">Protease</keyword>
<feature type="transmembrane region" description="Helical" evidence="1">
    <location>
        <begin position="99"/>
        <end position="120"/>
    </location>
</feature>
<feature type="transmembrane region" description="Helical" evidence="1">
    <location>
        <begin position="132"/>
        <end position="155"/>
    </location>
</feature>
<name>A0A5C5ULJ6_9CORY</name>
<dbReference type="EMBL" id="VOHM01000007">
    <property type="protein sequence ID" value="TWT26719.1"/>
    <property type="molecule type" value="Genomic_DNA"/>
</dbReference>
<feature type="transmembrane region" description="Helical" evidence="1">
    <location>
        <begin position="58"/>
        <end position="78"/>
    </location>
</feature>
<evidence type="ECO:0000313" key="4">
    <source>
        <dbReference type="Proteomes" id="UP000320791"/>
    </source>
</evidence>
<protein>
    <submittedName>
        <fullName evidence="3">CPBP family intramembrane metalloprotease</fullName>
    </submittedName>
</protein>
<dbReference type="Proteomes" id="UP000320791">
    <property type="component" value="Unassembled WGS sequence"/>
</dbReference>
<dbReference type="GO" id="GO:0006508">
    <property type="term" value="P:proteolysis"/>
    <property type="evidence" value="ECO:0007669"/>
    <property type="project" value="UniProtKB-KW"/>
</dbReference>
<evidence type="ECO:0000259" key="2">
    <source>
        <dbReference type="Pfam" id="PF02517"/>
    </source>
</evidence>
<keyword evidence="3" id="KW-0482">Metalloprotease</keyword>
<dbReference type="GO" id="GO:0008237">
    <property type="term" value="F:metallopeptidase activity"/>
    <property type="evidence" value="ECO:0007669"/>
    <property type="project" value="UniProtKB-KW"/>
</dbReference>
<dbReference type="GO" id="GO:0080120">
    <property type="term" value="P:CAAX-box protein maturation"/>
    <property type="evidence" value="ECO:0007669"/>
    <property type="project" value="UniProtKB-ARBA"/>
</dbReference>
<organism evidence="3 4">
    <name type="scientific">Corynebacterium canis</name>
    <dbReference type="NCBI Taxonomy" id="679663"/>
    <lineage>
        <taxon>Bacteria</taxon>
        <taxon>Bacillati</taxon>
        <taxon>Actinomycetota</taxon>
        <taxon>Actinomycetes</taxon>
        <taxon>Mycobacteriales</taxon>
        <taxon>Corynebacteriaceae</taxon>
        <taxon>Corynebacterium</taxon>
    </lineage>
</organism>
<comment type="caution">
    <text evidence="3">The sequence shown here is derived from an EMBL/GenBank/DDBJ whole genome shotgun (WGS) entry which is preliminary data.</text>
</comment>
<accession>A0A5C5ULJ6</accession>
<gene>
    <name evidence="3" type="ORF">FRX94_04820</name>
</gene>
<feature type="transmembrane region" description="Helical" evidence="1">
    <location>
        <begin position="176"/>
        <end position="193"/>
    </location>
</feature>
<feature type="transmembrane region" description="Helical" evidence="1">
    <location>
        <begin position="20"/>
        <end position="46"/>
    </location>
</feature>
<dbReference type="OrthoDB" id="4424461at2"/>
<dbReference type="GO" id="GO:0004175">
    <property type="term" value="F:endopeptidase activity"/>
    <property type="evidence" value="ECO:0007669"/>
    <property type="project" value="UniProtKB-ARBA"/>
</dbReference>
<keyword evidence="3" id="KW-0378">Hydrolase</keyword>
<dbReference type="PANTHER" id="PTHR39430">
    <property type="entry name" value="MEMBRANE-ASSOCIATED PROTEASE-RELATED"/>
    <property type="match status" value="1"/>
</dbReference>
<sequence length="294" mass="32244">MDTKQDRKIAAQPRIPLNWWGLTVRAIVALFILLVANIVRVPFLFIPWVQSEPNRATLISAILPFLTMGVCFACVALWMKHVERRPFASAGFSNLREMLPGLLVGIGIVAIPCLASAYVLRAFVDSGAEVESFAGFGTTEILLGVLALITKAFVLQGIPEELLYRGWLFSLTRSRPIFTVAWTTVAFAIIHLVSEGGQQNFWERIEYLTLPFAMGLLAGALVLLTGNPWCAAGTHGGMHLINGLLPLVIAFEQNGPVSWFVPAIMQGVTAIVLLAIWWKRRGRESGQAGVAQYT</sequence>
<feature type="transmembrane region" description="Helical" evidence="1">
    <location>
        <begin position="257"/>
        <end position="278"/>
    </location>
</feature>
<keyword evidence="1" id="KW-1133">Transmembrane helix</keyword>
<evidence type="ECO:0000313" key="3">
    <source>
        <dbReference type="EMBL" id="TWT26719.1"/>
    </source>
</evidence>
<dbReference type="InterPro" id="IPR003675">
    <property type="entry name" value="Rce1/LyrA-like_dom"/>
</dbReference>
<feature type="transmembrane region" description="Helical" evidence="1">
    <location>
        <begin position="205"/>
        <end position="224"/>
    </location>
</feature>
<keyword evidence="1" id="KW-0812">Transmembrane</keyword>